<organism evidence="1 2">
    <name type="scientific">Rhabditophanes sp. KR3021</name>
    <dbReference type="NCBI Taxonomy" id="114890"/>
    <lineage>
        <taxon>Eukaryota</taxon>
        <taxon>Metazoa</taxon>
        <taxon>Ecdysozoa</taxon>
        <taxon>Nematoda</taxon>
        <taxon>Chromadorea</taxon>
        <taxon>Rhabditida</taxon>
        <taxon>Tylenchina</taxon>
        <taxon>Panagrolaimomorpha</taxon>
        <taxon>Strongyloidoidea</taxon>
        <taxon>Alloionematidae</taxon>
        <taxon>Rhabditophanes</taxon>
    </lineage>
</organism>
<accession>A0AC35TNF3</accession>
<evidence type="ECO:0000313" key="2">
    <source>
        <dbReference type="WBParaSite" id="RSKR_0000228800.1"/>
    </source>
</evidence>
<proteinExistence type="predicted"/>
<sequence>MGLCKCEKRCVTALFCFEHRVNVCEKCLLEKHQTCVVQSYLEWLSNSEFENFCILCNYPFTDRETIRLKCLHLFHKDCLHSKQVSMSEETKTENRKCPRCLDKIFPVNNQTSPTIEVLKKWLLSTNWGRNGFGLPSDPTINDFAISKPPPVEAPVPRKKSIGSQERKPSSTVIEMDSSMPTIHETFQNITQERNFASRNKQSDNIPWQYEKNSSKLLTSDDNESKYKKRSVVSRFRYLQFRTIRKPLTIIIVFTFIVYILYSIFSRAMSDSSPLADHEVARNE</sequence>
<dbReference type="Proteomes" id="UP000095286">
    <property type="component" value="Unplaced"/>
</dbReference>
<protein>
    <submittedName>
        <fullName evidence="2">Zinc finger protein-like 1 homolog</fullName>
    </submittedName>
</protein>
<evidence type="ECO:0000313" key="1">
    <source>
        <dbReference type="Proteomes" id="UP000095286"/>
    </source>
</evidence>
<name>A0AC35TNF3_9BILA</name>
<reference evidence="2" key="1">
    <citation type="submission" date="2016-11" db="UniProtKB">
        <authorList>
            <consortium name="WormBaseParasite"/>
        </authorList>
    </citation>
    <scope>IDENTIFICATION</scope>
    <source>
        <strain evidence="2">KR3021</strain>
    </source>
</reference>
<dbReference type="WBParaSite" id="RSKR_0000228800.1">
    <property type="protein sequence ID" value="RSKR_0000228800.1"/>
    <property type="gene ID" value="RSKR_0000228800"/>
</dbReference>